<dbReference type="AlphaFoldDB" id="A0AA48GZ54"/>
<reference evidence="1" key="1">
    <citation type="journal article" date="2023" name="Int. J. Syst. Evol. Microbiol.">
        <title>Mesoterricola silvestris gen. nov., sp. nov., Mesoterricola sediminis sp. nov., Geothrix oryzae sp. nov., Geothrix edaphica sp. nov., Geothrix rubra sp. nov., and Geothrix limicola sp. nov., six novel members of Acidobacteriota isolated from soils.</title>
        <authorList>
            <person name="Itoh H."/>
            <person name="Sugisawa Y."/>
            <person name="Mise K."/>
            <person name="Xu Z."/>
            <person name="Kuniyasu M."/>
            <person name="Ushijima N."/>
            <person name="Kawano K."/>
            <person name="Kobayashi E."/>
            <person name="Shiratori Y."/>
            <person name="Masuda Y."/>
            <person name="Senoo K."/>
        </authorList>
    </citation>
    <scope>NUCLEOTIDE SEQUENCE</scope>
    <source>
        <strain evidence="1">W786</strain>
    </source>
</reference>
<dbReference type="EMBL" id="AP027081">
    <property type="protein sequence ID" value="BDU76712.1"/>
    <property type="molecule type" value="Genomic_DNA"/>
</dbReference>
<dbReference type="KEGG" id="msea:METESE_24040"/>
<evidence type="ECO:0000313" key="3">
    <source>
        <dbReference type="Proteomes" id="UP001228113"/>
    </source>
</evidence>
<organism evidence="1 3">
    <name type="scientific">Mesoterricola sediminis</name>
    <dbReference type="NCBI Taxonomy" id="2927980"/>
    <lineage>
        <taxon>Bacteria</taxon>
        <taxon>Pseudomonadati</taxon>
        <taxon>Acidobacteriota</taxon>
        <taxon>Holophagae</taxon>
        <taxon>Holophagales</taxon>
        <taxon>Holophagaceae</taxon>
        <taxon>Mesoterricola</taxon>
    </lineage>
</organism>
<name>A0AA48GZ54_9BACT</name>
<dbReference type="EMBL" id="AP027081">
    <property type="protein sequence ID" value="BDU77446.1"/>
    <property type="molecule type" value="Genomic_DNA"/>
</dbReference>
<dbReference type="KEGG" id="msea:METESE_16700"/>
<evidence type="ECO:0000313" key="2">
    <source>
        <dbReference type="EMBL" id="BDU77446.1"/>
    </source>
</evidence>
<dbReference type="Proteomes" id="UP001228113">
    <property type="component" value="Chromosome"/>
</dbReference>
<proteinExistence type="predicted"/>
<gene>
    <name evidence="1" type="ORF">METESE_16700</name>
    <name evidence="2" type="ORF">METESE_24040</name>
</gene>
<evidence type="ECO:0000313" key="1">
    <source>
        <dbReference type="EMBL" id="BDU76712.1"/>
    </source>
</evidence>
<protein>
    <submittedName>
        <fullName evidence="1">Uncharacterized protein</fullName>
    </submittedName>
</protein>
<keyword evidence="3" id="KW-1185">Reference proteome</keyword>
<accession>A0AA48GZ54</accession>
<sequence length="114" mass="13038">MLKARPCLICRKWFHPDRMVGERQRVCGAPSCQKERHRRACARFHDRDPDYDRHTRFTAKLVQVGAGGKGTVPAEAIDWRYARKVVGLEISALVEESGKVLLRQARDAVLVQLK</sequence>